<organism evidence="1 2">
    <name type="scientific">Tardibacter chloracetimidivorans</name>
    <dbReference type="NCBI Taxonomy" id="1921510"/>
    <lineage>
        <taxon>Bacteria</taxon>
        <taxon>Pseudomonadati</taxon>
        <taxon>Pseudomonadota</taxon>
        <taxon>Alphaproteobacteria</taxon>
        <taxon>Sphingomonadales</taxon>
        <taxon>Sphingomonadaceae</taxon>
        <taxon>Tardibacter</taxon>
    </lineage>
</organism>
<reference evidence="2" key="1">
    <citation type="submission" date="2016-11" db="EMBL/GenBank/DDBJ databases">
        <title>Complete Genome Sequence of alachlor-degrading Sphingomonas sp. strain JJ-A5.</title>
        <authorList>
            <person name="Lee H."/>
            <person name="Ka J.-O."/>
        </authorList>
    </citation>
    <scope>NUCLEOTIDE SEQUENCE [LARGE SCALE GENOMIC DNA]</scope>
    <source>
        <strain evidence="2">JJ-A5</strain>
    </source>
</reference>
<accession>A0A1L3ZY37</accession>
<evidence type="ECO:0000313" key="2">
    <source>
        <dbReference type="Proteomes" id="UP000182063"/>
    </source>
</evidence>
<dbReference type="KEGG" id="sphj:BSL82_15695"/>
<name>A0A1L3ZY37_9SPHN</name>
<dbReference type="STRING" id="1921510.BSL82_15695"/>
<dbReference type="Proteomes" id="UP000182063">
    <property type="component" value="Chromosome"/>
</dbReference>
<keyword evidence="2" id="KW-1185">Reference proteome</keyword>
<sequence>MMINNINNHHQRKAHVQIRRLVGYHHLRSLHVLRVPRMGNGRAAAMTLQELHERWTAWNAADEAWSRELIRTYGSDACNARYESRGKATPELARLCAAFMAAGEAWTEANDAWRKQQANAA</sequence>
<dbReference type="AlphaFoldDB" id="A0A1L3ZY37"/>
<protein>
    <submittedName>
        <fullName evidence="1">Uncharacterized protein</fullName>
    </submittedName>
</protein>
<gene>
    <name evidence="1" type="ORF">BSL82_15695</name>
</gene>
<proteinExistence type="predicted"/>
<evidence type="ECO:0000313" key="1">
    <source>
        <dbReference type="EMBL" id="API60548.1"/>
    </source>
</evidence>
<dbReference type="EMBL" id="CP018221">
    <property type="protein sequence ID" value="API60548.1"/>
    <property type="molecule type" value="Genomic_DNA"/>
</dbReference>